<evidence type="ECO:0000313" key="1">
    <source>
        <dbReference type="EMBL" id="EMD83317.1"/>
    </source>
</evidence>
<comment type="caution">
    <text evidence="1">The sequence shown here is derived from an EMBL/GenBank/DDBJ whole genome shotgun (WGS) entry which is preliminary data.</text>
</comment>
<name>M2U5M5_9SPHN</name>
<gene>
    <name evidence="1" type="ORF">C725_1218</name>
</gene>
<organism evidence="1 2">
    <name type="scientific">Pacificimonas flava</name>
    <dbReference type="NCBI Taxonomy" id="1234595"/>
    <lineage>
        <taxon>Bacteria</taxon>
        <taxon>Pseudomonadati</taxon>
        <taxon>Pseudomonadota</taxon>
        <taxon>Alphaproteobacteria</taxon>
        <taxon>Sphingomonadales</taxon>
        <taxon>Sphingosinicellaceae</taxon>
        <taxon>Pacificimonas</taxon>
    </lineage>
</organism>
<dbReference type="Proteomes" id="UP000011717">
    <property type="component" value="Unassembled WGS sequence"/>
</dbReference>
<dbReference type="RefSeq" id="WP_008600946.1">
    <property type="nucleotide sequence ID" value="NZ_AMRV01000003.1"/>
</dbReference>
<protein>
    <submittedName>
        <fullName evidence="1">Uncharacterized protein</fullName>
    </submittedName>
</protein>
<sequence length="175" mass="19568">MKYPTPADRAKLARIEACAERLAEHLAWKPIARPELLPPPLRSYRYEPSADLILIPSVDERIPRVLAGIRSLRCTALMVECGSRTDGRATLYCVLICCVRGREYTHAELRLWASETGDLFLVADPDGTEPDGASYALRRCRIEPADVPFANARDLERGLARAEALLLTERPQAVR</sequence>
<proteinExistence type="predicted"/>
<keyword evidence="2" id="KW-1185">Reference proteome</keyword>
<evidence type="ECO:0000313" key="2">
    <source>
        <dbReference type="Proteomes" id="UP000011717"/>
    </source>
</evidence>
<accession>M2U5M5</accession>
<reference evidence="1 2" key="1">
    <citation type="journal article" date="2013" name="Genome Announc.">
        <title>Draft Genome Sequence of Strain JLT2015T, Belonging to the Family Sphingomonadaceae of the Alphaproteobacteria.</title>
        <authorList>
            <person name="Tang K."/>
            <person name="Liu K."/>
            <person name="Li S."/>
            <person name="Jiao N."/>
        </authorList>
    </citation>
    <scope>NUCLEOTIDE SEQUENCE [LARGE SCALE GENOMIC DNA]</scope>
    <source>
        <strain evidence="1 2">JLT2015</strain>
    </source>
</reference>
<dbReference type="OrthoDB" id="7555368at2"/>
<dbReference type="EMBL" id="AMRV01000003">
    <property type="protein sequence ID" value="EMD83317.1"/>
    <property type="molecule type" value="Genomic_DNA"/>
</dbReference>
<dbReference type="AlphaFoldDB" id="M2U5M5"/>